<comment type="subcellular location">
    <subcellularLocation>
        <location evidence="1">Membrane</location>
        <topology evidence="1">Multi-pass membrane protein</topology>
    </subcellularLocation>
</comment>
<sequence>MAPDRGIDNSLPSGSVMTTPAAPREVGTSSTKPIHIEGHSFTFRGLAVGLLVGLVICFSNMYFGLQTGWVSTMSMPASLLGYGFFKTVSRHLEFPFSPVENVLVQTVAGSMAIMPLGCGFVGVIPAMNYLLTPDEQGPLYLSLWKLVLWSLGLCYFGVVFAVPLRRQVIIKEQLKFPSGFSTAVLISVLHGQTTVKTSGRRGSIPGSFAALAPGKNAGAPQETIQSAQDSGDREGGAAGSQSWKRNVQLLLLCFAVSGVFTLSTYFFPVLRNIPVFGRVAATTWLWTLNPSLAYVGQGIIMGTGTTLYMLLGAIVGWGILSPLAKHKGWAPGHIDDWESGSKGWIVWISLAIMLADAVVSLGHLALRPVVKVLIGDRVRDGDLRSLLFRRPKGYSSVRAVDDVGGDPLLQSAPASPLSDLSPATPWRDGVAEVDDPEPADEDDAPADQQISNRVVGVGLVLSIAFCILCTHIVFGDLVPLYANLAAVLMALVLSIMGVRALGETDLNPVSGISKLAQLFFAFIVPQTNKSSVLINLIAGAVSEAGALQAGDLMQDLKTGHLLGAAPKAQFWGQVIGATAGAVASAFIYRLYTAVYQVPGDLFQVPTGYVWIFTARLVTGKGLPYMAKEWAIAFAVLFSVSTAVRIYYRSVNSRWHAYIPGGIAVAVGMYNVPSFTLARTMGGILSWWWRSRMGWKDTPLIVLASGFILGEGFLSIINLIMQCFGVPHF</sequence>
<evidence type="ECO:0000256" key="7">
    <source>
        <dbReference type="SAM" id="MobiDB-lite"/>
    </source>
</evidence>
<keyword evidence="4 8" id="KW-0812">Transmembrane</keyword>
<name>A0AAJ0BXA8_9PEZI</name>
<feature type="transmembrane region" description="Helical" evidence="8">
    <location>
        <begin position="454"/>
        <end position="474"/>
    </location>
</feature>
<feature type="transmembrane region" description="Helical" evidence="8">
    <location>
        <begin position="570"/>
        <end position="591"/>
    </location>
</feature>
<feature type="transmembrane region" description="Helical" evidence="8">
    <location>
        <begin position="654"/>
        <end position="677"/>
    </location>
</feature>
<accession>A0AAJ0BXA8</accession>
<feature type="transmembrane region" description="Helical" evidence="8">
    <location>
        <begin position="480"/>
        <end position="501"/>
    </location>
</feature>
<evidence type="ECO:0000256" key="4">
    <source>
        <dbReference type="ARBA" id="ARBA00022692"/>
    </source>
</evidence>
<dbReference type="Proteomes" id="UP001244011">
    <property type="component" value="Unassembled WGS sequence"/>
</dbReference>
<feature type="transmembrane region" description="Helical" evidence="8">
    <location>
        <begin position="307"/>
        <end position="324"/>
    </location>
</feature>
<keyword evidence="6 8" id="KW-0472">Membrane</keyword>
<feature type="region of interest" description="Disordered" evidence="7">
    <location>
        <begin position="412"/>
        <end position="447"/>
    </location>
</feature>
<evidence type="ECO:0000256" key="8">
    <source>
        <dbReference type="SAM" id="Phobius"/>
    </source>
</evidence>
<feature type="transmembrane region" description="Helical" evidence="8">
    <location>
        <begin position="697"/>
        <end position="720"/>
    </location>
</feature>
<evidence type="ECO:0000256" key="2">
    <source>
        <dbReference type="ARBA" id="ARBA00008807"/>
    </source>
</evidence>
<feature type="transmembrane region" description="Helical" evidence="8">
    <location>
        <begin position="41"/>
        <end position="62"/>
    </location>
</feature>
<dbReference type="RefSeq" id="XP_060281785.1">
    <property type="nucleotide sequence ID" value="XM_060428482.1"/>
</dbReference>
<feature type="transmembrane region" description="Helical" evidence="8">
    <location>
        <begin position="275"/>
        <end position="295"/>
    </location>
</feature>
<evidence type="ECO:0000256" key="3">
    <source>
        <dbReference type="ARBA" id="ARBA00022448"/>
    </source>
</evidence>
<proteinExistence type="inferred from homology"/>
<evidence type="ECO:0000256" key="6">
    <source>
        <dbReference type="ARBA" id="ARBA00023136"/>
    </source>
</evidence>
<organism evidence="9 10">
    <name type="scientific">Phialemonium atrogriseum</name>
    <dbReference type="NCBI Taxonomy" id="1093897"/>
    <lineage>
        <taxon>Eukaryota</taxon>
        <taxon>Fungi</taxon>
        <taxon>Dikarya</taxon>
        <taxon>Ascomycota</taxon>
        <taxon>Pezizomycotina</taxon>
        <taxon>Sordariomycetes</taxon>
        <taxon>Sordariomycetidae</taxon>
        <taxon>Cephalothecales</taxon>
        <taxon>Cephalothecaceae</taxon>
        <taxon>Phialemonium</taxon>
    </lineage>
</organism>
<dbReference type="Pfam" id="PF03169">
    <property type="entry name" value="OPT"/>
    <property type="match status" value="1"/>
</dbReference>
<feature type="region of interest" description="Disordered" evidence="7">
    <location>
        <begin position="213"/>
        <end position="239"/>
    </location>
</feature>
<evidence type="ECO:0000256" key="1">
    <source>
        <dbReference type="ARBA" id="ARBA00004141"/>
    </source>
</evidence>
<evidence type="ECO:0000313" key="10">
    <source>
        <dbReference type="Proteomes" id="UP001244011"/>
    </source>
</evidence>
<keyword evidence="5 8" id="KW-1133">Transmembrane helix</keyword>
<feature type="transmembrane region" description="Helical" evidence="8">
    <location>
        <begin position="106"/>
        <end position="131"/>
    </location>
</feature>
<dbReference type="AlphaFoldDB" id="A0AAJ0BXA8"/>
<evidence type="ECO:0000256" key="5">
    <source>
        <dbReference type="ARBA" id="ARBA00022989"/>
    </source>
</evidence>
<keyword evidence="10" id="KW-1185">Reference proteome</keyword>
<feature type="transmembrane region" description="Helical" evidence="8">
    <location>
        <begin position="344"/>
        <end position="366"/>
    </location>
</feature>
<protein>
    <submittedName>
        <fullName evidence="9">OPT oligopeptide transporter protein-domain-containing protein</fullName>
    </submittedName>
</protein>
<comment type="caution">
    <text evidence="9">The sequence shown here is derived from an EMBL/GenBank/DDBJ whole genome shotgun (WGS) entry which is preliminary data.</text>
</comment>
<dbReference type="NCBIfam" id="TIGR00728">
    <property type="entry name" value="OPT_sfam"/>
    <property type="match status" value="2"/>
</dbReference>
<reference evidence="9" key="1">
    <citation type="submission" date="2023-06" db="EMBL/GenBank/DDBJ databases">
        <title>Genome-scale phylogeny and comparative genomics of the fungal order Sordariales.</title>
        <authorList>
            <consortium name="Lawrence Berkeley National Laboratory"/>
            <person name="Hensen N."/>
            <person name="Bonometti L."/>
            <person name="Westerberg I."/>
            <person name="Brannstrom I.O."/>
            <person name="Guillou S."/>
            <person name="Cros-Aarteil S."/>
            <person name="Calhoun S."/>
            <person name="Haridas S."/>
            <person name="Kuo A."/>
            <person name="Mondo S."/>
            <person name="Pangilinan J."/>
            <person name="Riley R."/>
            <person name="Labutti K."/>
            <person name="Andreopoulos B."/>
            <person name="Lipzen A."/>
            <person name="Chen C."/>
            <person name="Yanf M."/>
            <person name="Daum C."/>
            <person name="Ng V."/>
            <person name="Clum A."/>
            <person name="Steindorff A."/>
            <person name="Ohm R."/>
            <person name="Martin F."/>
            <person name="Silar P."/>
            <person name="Natvig D."/>
            <person name="Lalanne C."/>
            <person name="Gautier V."/>
            <person name="Ament-Velasquez S.L."/>
            <person name="Kruys A."/>
            <person name="Hutchinson M.I."/>
            <person name="Powell A.J."/>
            <person name="Barry K."/>
            <person name="Miller A.N."/>
            <person name="Grigoriev I.V."/>
            <person name="Debuchy R."/>
            <person name="Gladieux P."/>
            <person name="Thoren M.H."/>
            <person name="Johannesson H."/>
        </authorList>
    </citation>
    <scope>NUCLEOTIDE SEQUENCE</scope>
    <source>
        <strain evidence="9">8032-3</strain>
    </source>
</reference>
<dbReference type="GeneID" id="85311669"/>
<dbReference type="InterPro" id="IPR004813">
    <property type="entry name" value="OPT"/>
</dbReference>
<evidence type="ECO:0000313" key="9">
    <source>
        <dbReference type="EMBL" id="KAK1765572.1"/>
    </source>
</evidence>
<feature type="compositionally biased region" description="Acidic residues" evidence="7">
    <location>
        <begin position="431"/>
        <end position="445"/>
    </location>
</feature>
<gene>
    <name evidence="9" type="ORF">QBC33DRAFT_544737</name>
</gene>
<feature type="transmembrane region" description="Helical" evidence="8">
    <location>
        <begin position="143"/>
        <end position="164"/>
    </location>
</feature>
<feature type="compositionally biased region" description="Low complexity" evidence="7">
    <location>
        <begin position="412"/>
        <end position="423"/>
    </location>
</feature>
<dbReference type="GO" id="GO:0000329">
    <property type="term" value="C:fungal-type vacuole membrane"/>
    <property type="evidence" value="ECO:0007669"/>
    <property type="project" value="TreeGrafter"/>
</dbReference>
<dbReference type="EMBL" id="MU839015">
    <property type="protein sequence ID" value="KAK1765572.1"/>
    <property type="molecule type" value="Genomic_DNA"/>
</dbReference>
<dbReference type="PANTHER" id="PTHR31645:SF0">
    <property type="entry name" value="OLIGOPEPTIDE TRANSPORTER YGL114W-RELATED"/>
    <property type="match status" value="1"/>
</dbReference>
<feature type="transmembrane region" description="Helical" evidence="8">
    <location>
        <begin position="68"/>
        <end position="85"/>
    </location>
</feature>
<comment type="similarity">
    <text evidence="2">Belongs to the oligopeptide OPT transporter family.</text>
</comment>
<feature type="region of interest" description="Disordered" evidence="7">
    <location>
        <begin position="1"/>
        <end position="29"/>
    </location>
</feature>
<feature type="transmembrane region" description="Helical" evidence="8">
    <location>
        <begin position="629"/>
        <end position="647"/>
    </location>
</feature>
<dbReference type="GO" id="GO:0035673">
    <property type="term" value="F:oligopeptide transmembrane transporter activity"/>
    <property type="evidence" value="ECO:0007669"/>
    <property type="project" value="InterPro"/>
</dbReference>
<dbReference type="InterPro" id="IPR045035">
    <property type="entry name" value="YSL-like"/>
</dbReference>
<dbReference type="PANTHER" id="PTHR31645">
    <property type="entry name" value="OLIGOPEPTIDE TRANSPORTER YGL114W-RELATED"/>
    <property type="match status" value="1"/>
</dbReference>
<feature type="transmembrane region" description="Helical" evidence="8">
    <location>
        <begin position="249"/>
        <end position="269"/>
    </location>
</feature>
<keyword evidence="3" id="KW-0813">Transport</keyword>